<reference evidence="6 7" key="1">
    <citation type="journal article" date="2024" name="Nat. Commun.">
        <title>Phylogenomics reveals the evolutionary origins of lichenization in chlorophyte algae.</title>
        <authorList>
            <person name="Puginier C."/>
            <person name="Libourel C."/>
            <person name="Otte J."/>
            <person name="Skaloud P."/>
            <person name="Haon M."/>
            <person name="Grisel S."/>
            <person name="Petersen M."/>
            <person name="Berrin J.G."/>
            <person name="Delaux P.M."/>
            <person name="Dal Grande F."/>
            <person name="Keller J."/>
        </authorList>
    </citation>
    <scope>NUCLEOTIDE SEQUENCE [LARGE SCALE GENOMIC DNA]</scope>
    <source>
        <strain evidence="6 7">SAG 2043</strain>
    </source>
</reference>
<comment type="subcellular location">
    <subcellularLocation>
        <location evidence="1">Membrane</location>
        <topology evidence="1">Multi-pass membrane protein</topology>
    </subcellularLocation>
</comment>
<feature type="transmembrane region" description="Helical" evidence="5">
    <location>
        <begin position="329"/>
        <end position="348"/>
    </location>
</feature>
<feature type="transmembrane region" description="Helical" evidence="5">
    <location>
        <begin position="290"/>
        <end position="309"/>
    </location>
</feature>
<evidence type="ECO:0000256" key="3">
    <source>
        <dbReference type="ARBA" id="ARBA00022989"/>
    </source>
</evidence>
<gene>
    <name evidence="6" type="ORF">WJX72_005078</name>
</gene>
<feature type="transmembrane region" description="Helical" evidence="5">
    <location>
        <begin position="486"/>
        <end position="510"/>
    </location>
</feature>
<protein>
    <submittedName>
        <fullName evidence="6">Uncharacterized protein</fullName>
    </submittedName>
</protein>
<sequence length="546" mass="58284">MRSQEADIEAQQTTALDVWAGLPLDAACEVARLLDKTSIHSLRLVNRFWLRAVRSHTTRICLRNISYERLQREALYSRLADFPSLAFVTISVPAEKAIHLAEVVEALRQVASVHSLELTIDPPTAGFPAEVLQELSQDHVLDGPDLDSQAAVATSSGSRCALGSTALGPPASVKAALTHSKQAWPQLATDGLRAVTQGCPIDQSPLYHLKGLRALTIKAVAAGMQPCLSPVCSCRSAWAEELDGREQLALQSLTESGKWLGALFGIMAVSTVGIALPYVFNTRRWATPLFLAKVFAAGVVVATAMAHVLPDAIDVLAEPCLGLSSSYPWATVIAGAAALLTFTVEHGLRKMLDRYYRKRMAESAAPQADSEMGSGLGTVAYEKALANAQNSTVAIVLETGVVFHSIFIGLGLGISTDAAVVRPLMIALMFHQGFEGLALGTVFVKARYSSVKYWIAAVVFLLITPIGIAIGIGARSSYSETGKAELGIQGAFDAISAGILLYNGLVDLIIPAFSAEELPEKTIWQLLGLVLLFAGYVCMSLLAKWA</sequence>
<evidence type="ECO:0000256" key="4">
    <source>
        <dbReference type="ARBA" id="ARBA00023136"/>
    </source>
</evidence>
<dbReference type="Proteomes" id="UP001489004">
    <property type="component" value="Unassembled WGS sequence"/>
</dbReference>
<dbReference type="GO" id="GO:0005886">
    <property type="term" value="C:plasma membrane"/>
    <property type="evidence" value="ECO:0007669"/>
    <property type="project" value="TreeGrafter"/>
</dbReference>
<dbReference type="InterPro" id="IPR003689">
    <property type="entry name" value="ZIP"/>
</dbReference>
<feature type="transmembrane region" description="Helical" evidence="5">
    <location>
        <begin position="393"/>
        <end position="414"/>
    </location>
</feature>
<dbReference type="InterPro" id="IPR036047">
    <property type="entry name" value="F-box-like_dom_sf"/>
</dbReference>
<dbReference type="SUPFAM" id="SSF81383">
    <property type="entry name" value="F-box domain"/>
    <property type="match status" value="1"/>
</dbReference>
<evidence type="ECO:0000313" key="7">
    <source>
        <dbReference type="Proteomes" id="UP001489004"/>
    </source>
</evidence>
<dbReference type="EMBL" id="JALJOR010000004">
    <property type="protein sequence ID" value="KAK9817967.1"/>
    <property type="molecule type" value="Genomic_DNA"/>
</dbReference>
<keyword evidence="4 5" id="KW-0472">Membrane</keyword>
<evidence type="ECO:0000256" key="5">
    <source>
        <dbReference type="SAM" id="Phobius"/>
    </source>
</evidence>
<dbReference type="Pfam" id="PF02535">
    <property type="entry name" value="Zip"/>
    <property type="match status" value="1"/>
</dbReference>
<feature type="transmembrane region" description="Helical" evidence="5">
    <location>
        <begin position="259"/>
        <end position="278"/>
    </location>
</feature>
<evidence type="ECO:0000313" key="6">
    <source>
        <dbReference type="EMBL" id="KAK9817967.1"/>
    </source>
</evidence>
<feature type="transmembrane region" description="Helical" evidence="5">
    <location>
        <begin position="420"/>
        <end position="444"/>
    </location>
</feature>
<dbReference type="AlphaFoldDB" id="A0AAW1Q934"/>
<name>A0AAW1Q934_9CHLO</name>
<keyword evidence="3 5" id="KW-1133">Transmembrane helix</keyword>
<keyword evidence="7" id="KW-1185">Reference proteome</keyword>
<dbReference type="PANTHER" id="PTHR11040:SF44">
    <property type="entry name" value="PROTEIN ZNTC-RELATED"/>
    <property type="match status" value="1"/>
</dbReference>
<proteinExistence type="predicted"/>
<dbReference type="PANTHER" id="PTHR11040">
    <property type="entry name" value="ZINC/IRON TRANSPORTER"/>
    <property type="match status" value="1"/>
</dbReference>
<comment type="caution">
    <text evidence="6">The sequence shown here is derived from an EMBL/GenBank/DDBJ whole genome shotgun (WGS) entry which is preliminary data.</text>
</comment>
<accession>A0AAW1Q934</accession>
<keyword evidence="2 5" id="KW-0812">Transmembrane</keyword>
<feature type="transmembrane region" description="Helical" evidence="5">
    <location>
        <begin position="522"/>
        <end position="543"/>
    </location>
</feature>
<feature type="transmembrane region" description="Helical" evidence="5">
    <location>
        <begin position="453"/>
        <end position="474"/>
    </location>
</feature>
<dbReference type="GO" id="GO:0005385">
    <property type="term" value="F:zinc ion transmembrane transporter activity"/>
    <property type="evidence" value="ECO:0007669"/>
    <property type="project" value="TreeGrafter"/>
</dbReference>
<evidence type="ECO:0000256" key="2">
    <source>
        <dbReference type="ARBA" id="ARBA00022692"/>
    </source>
</evidence>
<organism evidence="6 7">
    <name type="scientific">[Myrmecia] bisecta</name>
    <dbReference type="NCBI Taxonomy" id="41462"/>
    <lineage>
        <taxon>Eukaryota</taxon>
        <taxon>Viridiplantae</taxon>
        <taxon>Chlorophyta</taxon>
        <taxon>core chlorophytes</taxon>
        <taxon>Trebouxiophyceae</taxon>
        <taxon>Trebouxiales</taxon>
        <taxon>Trebouxiaceae</taxon>
        <taxon>Myrmecia</taxon>
    </lineage>
</organism>
<evidence type="ECO:0000256" key="1">
    <source>
        <dbReference type="ARBA" id="ARBA00004141"/>
    </source>
</evidence>